<dbReference type="Gene3D" id="3.40.930.10">
    <property type="entry name" value="Mannitol-specific EII, Chain A"/>
    <property type="match status" value="1"/>
</dbReference>
<sequence>MIKELINEDSVEINAEVKNWREAVQKSGLILEKCGKVEHRYTEAMVENVEHAGPYIVIAPGIAMPHARSEQGVKEIGISLLLLKTPVNFGNPENDPVKIVVALSAKDSSSHLDTLAELMELLGDKTFVSMADKPLAKQDLINYIHHKKFSRSFEI</sequence>
<keyword evidence="6" id="KW-0418">Kinase</keyword>
<dbReference type="Proteomes" id="UP000515909">
    <property type="component" value="Chromosome"/>
</dbReference>
<dbReference type="GO" id="GO:0016301">
    <property type="term" value="F:kinase activity"/>
    <property type="evidence" value="ECO:0007669"/>
    <property type="project" value="UniProtKB-KW"/>
</dbReference>
<keyword evidence="5" id="KW-0598">Phosphotransferase system</keyword>
<protein>
    <submittedName>
        <fullName evidence="9">PTS sugar transporter subunit IIA</fullName>
    </submittedName>
    <submittedName>
        <fullName evidence="8">Phosphoenolpyruvate-dependent sugar phosphotransferase system, EIIA 2</fullName>
    </submittedName>
</protein>
<dbReference type="InterPro" id="IPR002178">
    <property type="entry name" value="PTS_EIIA_type-2_dom"/>
</dbReference>
<dbReference type="KEGG" id="cfem:HCR03_09425"/>
<dbReference type="Pfam" id="PF00359">
    <property type="entry name" value="PTS_EIIA_2"/>
    <property type="match status" value="1"/>
</dbReference>
<evidence type="ECO:0000256" key="5">
    <source>
        <dbReference type="ARBA" id="ARBA00022683"/>
    </source>
</evidence>
<dbReference type="EMBL" id="CP060286">
    <property type="protein sequence ID" value="QNK42401.1"/>
    <property type="molecule type" value="Genomic_DNA"/>
</dbReference>
<keyword evidence="4 8" id="KW-0808">Transferase</keyword>
<accession>A0A6N8HWE0</accession>
<dbReference type="CDD" id="cd00211">
    <property type="entry name" value="PTS_IIA_fru"/>
    <property type="match status" value="1"/>
</dbReference>
<feature type="domain" description="PTS EIIA type-2" evidence="7">
    <location>
        <begin position="4"/>
        <end position="147"/>
    </location>
</feature>
<dbReference type="Proteomes" id="UP000469440">
    <property type="component" value="Unassembled WGS sequence"/>
</dbReference>
<evidence type="ECO:0000256" key="3">
    <source>
        <dbReference type="ARBA" id="ARBA00022490"/>
    </source>
</evidence>
<evidence type="ECO:0000313" key="11">
    <source>
        <dbReference type="Proteomes" id="UP000515909"/>
    </source>
</evidence>
<reference evidence="8 10" key="1">
    <citation type="submission" date="2019-09" db="EMBL/GenBank/DDBJ databases">
        <title>Genome sequence of Clostridium sp. EA1.</title>
        <authorList>
            <person name="Poehlein A."/>
            <person name="Bengelsdorf F.R."/>
            <person name="Daniel R."/>
        </authorList>
    </citation>
    <scope>NUCLEOTIDE SEQUENCE [LARGE SCALE GENOMIC DNA]</scope>
    <source>
        <strain evidence="8 10">EA1</strain>
    </source>
</reference>
<dbReference type="EMBL" id="VWXL01000014">
    <property type="protein sequence ID" value="MVB09713.1"/>
    <property type="molecule type" value="Genomic_DNA"/>
</dbReference>
<dbReference type="PROSITE" id="PS51094">
    <property type="entry name" value="PTS_EIIA_TYPE_2"/>
    <property type="match status" value="1"/>
</dbReference>
<dbReference type="InterPro" id="IPR051351">
    <property type="entry name" value="Ascorbate-PTS_EIIA_comp"/>
</dbReference>
<keyword evidence="9" id="KW-0762">Sugar transport</keyword>
<name>A0A6N8HWE0_9FIRM</name>
<dbReference type="InterPro" id="IPR016152">
    <property type="entry name" value="PTrfase/Anion_transptr"/>
</dbReference>
<keyword evidence="2" id="KW-0813">Transport</keyword>
<evidence type="ECO:0000313" key="9">
    <source>
        <dbReference type="EMBL" id="QNK42401.1"/>
    </source>
</evidence>
<dbReference type="PANTHER" id="PTHR36203">
    <property type="entry name" value="ASCORBATE-SPECIFIC PTS SYSTEM EIIA COMPONENT"/>
    <property type="match status" value="1"/>
</dbReference>
<dbReference type="GO" id="GO:0005737">
    <property type="term" value="C:cytoplasm"/>
    <property type="evidence" value="ECO:0007669"/>
    <property type="project" value="UniProtKB-SubCell"/>
</dbReference>
<dbReference type="RefSeq" id="WP_066642973.1">
    <property type="nucleotide sequence ID" value="NZ_CP060286.1"/>
</dbReference>
<dbReference type="PANTHER" id="PTHR36203:SF5">
    <property type="entry name" value="PTS SYSTEM, EIIA COMPONENT"/>
    <property type="match status" value="1"/>
</dbReference>
<accession>A0A7G8TFL0</accession>
<comment type="subcellular location">
    <subcellularLocation>
        <location evidence="1">Cytoplasm</location>
    </subcellularLocation>
</comment>
<proteinExistence type="predicted"/>
<reference evidence="9 11" key="2">
    <citation type="submission" date="2020-08" db="EMBL/GenBank/DDBJ databases">
        <title>The isolate Caproiciproducens sp. 7D4C2 produces n-caproate at mildly acidic conditions from hexoses: genome and rBOX comparison with related strains and chain-elongating bacteria.</title>
        <authorList>
            <person name="Esquivel-Elizondo S."/>
            <person name="Bagci C."/>
            <person name="Temovska M."/>
            <person name="Jeon B.S."/>
            <person name="Bessarab I."/>
            <person name="Williams R.B.H."/>
            <person name="Huson D.H."/>
            <person name="Angenent L.T."/>
        </authorList>
    </citation>
    <scope>NUCLEOTIDE SEQUENCE [LARGE SCALE GENOMIC DNA]</scope>
    <source>
        <strain evidence="9 11">7D4C2</strain>
    </source>
</reference>
<dbReference type="AlphaFoldDB" id="A0A6N8HWE0"/>
<keyword evidence="10" id="KW-1185">Reference proteome</keyword>
<evidence type="ECO:0000256" key="6">
    <source>
        <dbReference type="ARBA" id="ARBA00022777"/>
    </source>
</evidence>
<dbReference type="GO" id="GO:0009401">
    <property type="term" value="P:phosphoenolpyruvate-dependent sugar phosphotransferase system"/>
    <property type="evidence" value="ECO:0007669"/>
    <property type="project" value="UniProtKB-KW"/>
</dbReference>
<dbReference type="SUPFAM" id="SSF55804">
    <property type="entry name" value="Phoshotransferase/anion transport protein"/>
    <property type="match status" value="1"/>
</dbReference>
<gene>
    <name evidence="8" type="ORF">CAFE_03780</name>
    <name evidence="9" type="ORF">HCR03_09425</name>
</gene>
<evidence type="ECO:0000256" key="4">
    <source>
        <dbReference type="ARBA" id="ARBA00022679"/>
    </source>
</evidence>
<evidence type="ECO:0000313" key="10">
    <source>
        <dbReference type="Proteomes" id="UP000469440"/>
    </source>
</evidence>
<evidence type="ECO:0000313" key="8">
    <source>
        <dbReference type="EMBL" id="MVB09713.1"/>
    </source>
</evidence>
<evidence type="ECO:0000259" key="7">
    <source>
        <dbReference type="PROSITE" id="PS51094"/>
    </source>
</evidence>
<organism evidence="8 10">
    <name type="scientific">Caproicibacter fermentans</name>
    <dbReference type="NCBI Taxonomy" id="2576756"/>
    <lineage>
        <taxon>Bacteria</taxon>
        <taxon>Bacillati</taxon>
        <taxon>Bacillota</taxon>
        <taxon>Clostridia</taxon>
        <taxon>Eubacteriales</taxon>
        <taxon>Acutalibacteraceae</taxon>
        <taxon>Caproicibacter</taxon>
    </lineage>
</organism>
<dbReference type="OrthoDB" id="369398at2"/>
<evidence type="ECO:0000256" key="1">
    <source>
        <dbReference type="ARBA" id="ARBA00004496"/>
    </source>
</evidence>
<keyword evidence="3" id="KW-0963">Cytoplasm</keyword>
<keyword evidence="8" id="KW-0670">Pyruvate</keyword>
<evidence type="ECO:0000256" key="2">
    <source>
        <dbReference type="ARBA" id="ARBA00022448"/>
    </source>
</evidence>